<keyword evidence="1" id="KW-0472">Membrane</keyword>
<reference evidence="2" key="1">
    <citation type="submission" date="2022-12" db="EMBL/GenBank/DDBJ databases">
        <authorList>
            <person name="Wang J."/>
        </authorList>
    </citation>
    <scope>NUCLEOTIDE SEQUENCE</scope>
    <source>
        <strain evidence="2">HY-42-06</strain>
    </source>
</reference>
<keyword evidence="1" id="KW-1133">Transmembrane helix</keyword>
<dbReference type="Proteomes" id="UP001079657">
    <property type="component" value="Unassembled WGS sequence"/>
</dbReference>
<keyword evidence="1" id="KW-0812">Transmembrane</keyword>
<evidence type="ECO:0000313" key="2">
    <source>
        <dbReference type="EMBL" id="MCY6371229.1"/>
    </source>
</evidence>
<evidence type="ECO:0000313" key="3">
    <source>
        <dbReference type="Proteomes" id="UP001079657"/>
    </source>
</evidence>
<dbReference type="RefSeq" id="WP_268050100.1">
    <property type="nucleotide sequence ID" value="NZ_JAPQES010000004.1"/>
</dbReference>
<dbReference type="InterPro" id="IPR024405">
    <property type="entry name" value="Phage_BhlA/UviB"/>
</dbReference>
<feature type="transmembrane region" description="Helical" evidence="1">
    <location>
        <begin position="6"/>
        <end position="27"/>
    </location>
</feature>
<protein>
    <submittedName>
        <fullName evidence="2">BhlA/UviB family holin-like peptide</fullName>
    </submittedName>
</protein>
<dbReference type="Pfam" id="PF10960">
    <property type="entry name" value="Holin_BhlA"/>
    <property type="match status" value="1"/>
</dbReference>
<sequence length="78" mass="9115">MENELLKLASSQGIWAALSVALIFYILKAQEKRDLKQEEREKNYQAIIQKLTEKFNIVEDVKKDVEEIKTMVSCKNLK</sequence>
<dbReference type="EMBL" id="JAPQES010000004">
    <property type="protein sequence ID" value="MCY6371229.1"/>
    <property type="molecule type" value="Genomic_DNA"/>
</dbReference>
<accession>A0ABT4CQB6</accession>
<name>A0ABT4CQB6_9CLOT</name>
<proteinExistence type="predicted"/>
<gene>
    <name evidence="2" type="ORF">OXH55_11335</name>
</gene>
<comment type="caution">
    <text evidence="2">The sequence shown here is derived from an EMBL/GenBank/DDBJ whole genome shotgun (WGS) entry which is preliminary data.</text>
</comment>
<evidence type="ECO:0000256" key="1">
    <source>
        <dbReference type="SAM" id="Phobius"/>
    </source>
</evidence>
<organism evidence="2 3">
    <name type="scientific">Clostridium ganghwense</name>
    <dbReference type="NCBI Taxonomy" id="312089"/>
    <lineage>
        <taxon>Bacteria</taxon>
        <taxon>Bacillati</taxon>
        <taxon>Bacillota</taxon>
        <taxon>Clostridia</taxon>
        <taxon>Eubacteriales</taxon>
        <taxon>Clostridiaceae</taxon>
        <taxon>Clostridium</taxon>
    </lineage>
</organism>
<keyword evidence="3" id="KW-1185">Reference proteome</keyword>